<dbReference type="SUPFAM" id="SSF53474">
    <property type="entry name" value="alpha/beta-Hydrolases"/>
    <property type="match status" value="2"/>
</dbReference>
<dbReference type="Proteomes" id="UP000005206">
    <property type="component" value="Unassembled WGS sequence"/>
</dbReference>
<evidence type="ECO:0000259" key="2">
    <source>
        <dbReference type="SMART" id="SM00939"/>
    </source>
</evidence>
<dbReference type="SUPFAM" id="SSF49785">
    <property type="entry name" value="Galactose-binding domain-like"/>
    <property type="match status" value="1"/>
</dbReference>
<dbReference type="Pfam" id="PF08530">
    <property type="entry name" value="PepX_C"/>
    <property type="match status" value="1"/>
</dbReference>
<dbReference type="InterPro" id="IPR029058">
    <property type="entry name" value="AB_hydrolase_fold"/>
</dbReference>
<name>C7ZQH1_FUSV7</name>
<dbReference type="GeneID" id="9666972"/>
<dbReference type="InterPro" id="IPR000383">
    <property type="entry name" value="Xaa-Pro-like_dom"/>
</dbReference>
<dbReference type="eggNOG" id="ENOG502SH88">
    <property type="taxonomic scope" value="Eukaryota"/>
</dbReference>
<dbReference type="InterPro" id="IPR013736">
    <property type="entry name" value="Xaa-Pro_dipept_C"/>
</dbReference>
<sequence length="621" mass="69455">MAASLHLLKETLRHEPNVINQDPDMQLLRRAVEALRRGAPDDVYTAGRYSRFISILLDVVLRLSSNRAESQEEAASLALVSYPTYIIYVNACIHVYGANLPKYTTSTTVVEGYTRIKNVYIKLRDGVELCADIFLPLSASEQGSKVPVIVNVGPYGKDIPVLEFGLPKTDMYVNMYKLIKPLGPDASFELLDPILWYGYALVRVDSRGIGGSQGRLDPFGMECSIQLKADAEGQARSTRGAALTRLFRPVRCDRVGWRIALVLRQGSGERHQLLWHDGILGCHAAASTPSCRGHLRVRSRPLLGSSESGILSAEELAANRTDYPGLVAKHEYPDGDSWRILKELRKLSDIEVPIYISGNWTDSEVHLPGNIRAYNGVSSEHKWLEMHTGNHLAFYYDADHMARQRSFLDFFVKGDEKSGILSMPRIRLITHHGPPTASKKKFEYPGLTGTLTFELESPFTEPFEILGTPYVELEVATEAEDQDIFLTLRALNNVGKPMLLEGNHSEVNEHFAKGYWRLSHRDEVDAGFRDQKDKVPKQPVVPRSPVEKGKVYSVTIPFLPAVFLFDRGQKLSLEIGAQDTLSTIPPMRHDGGDREPGRFGGKNIIFSNGRLVLPRVRRTVP</sequence>
<dbReference type="KEGG" id="nhe:NECHADRAFT_89186"/>
<dbReference type="SMART" id="SM00939">
    <property type="entry name" value="PepX_C"/>
    <property type="match status" value="1"/>
</dbReference>
<dbReference type="EMBL" id="GG698993">
    <property type="protein sequence ID" value="EEU33737.1"/>
    <property type="molecule type" value="Genomic_DNA"/>
</dbReference>
<protein>
    <recommendedName>
        <fullName evidence="2">Xaa-Pro dipeptidyl-peptidase C-terminal domain-containing protein</fullName>
    </recommendedName>
</protein>
<keyword evidence="4" id="KW-1185">Reference proteome</keyword>
<feature type="domain" description="Xaa-Pro dipeptidyl-peptidase C-terminal" evidence="2">
    <location>
        <begin position="405"/>
        <end position="617"/>
    </location>
</feature>
<dbReference type="Gene3D" id="2.60.120.260">
    <property type="entry name" value="Galactose-binding domain-like"/>
    <property type="match status" value="1"/>
</dbReference>
<keyword evidence="1" id="KW-0378">Hydrolase</keyword>
<dbReference type="InParanoid" id="C7ZQH1"/>
<organism evidence="3 4">
    <name type="scientific">Fusarium vanettenii (strain ATCC MYA-4622 / CBS 123669 / FGSC 9596 / NRRL 45880 / 77-13-4)</name>
    <name type="common">Fusarium solani subsp. pisi</name>
    <dbReference type="NCBI Taxonomy" id="660122"/>
    <lineage>
        <taxon>Eukaryota</taxon>
        <taxon>Fungi</taxon>
        <taxon>Dikarya</taxon>
        <taxon>Ascomycota</taxon>
        <taxon>Pezizomycotina</taxon>
        <taxon>Sordariomycetes</taxon>
        <taxon>Hypocreomycetidae</taxon>
        <taxon>Hypocreales</taxon>
        <taxon>Nectriaceae</taxon>
        <taxon>Fusarium</taxon>
        <taxon>Fusarium solani species complex</taxon>
        <taxon>Fusarium vanettenii</taxon>
    </lineage>
</organism>
<evidence type="ECO:0000256" key="1">
    <source>
        <dbReference type="ARBA" id="ARBA00022801"/>
    </source>
</evidence>
<dbReference type="Pfam" id="PF02129">
    <property type="entry name" value="Peptidase_S15"/>
    <property type="match status" value="1"/>
</dbReference>
<accession>C7ZQH1</accession>
<dbReference type="GO" id="GO:0008239">
    <property type="term" value="F:dipeptidyl-peptidase activity"/>
    <property type="evidence" value="ECO:0007669"/>
    <property type="project" value="InterPro"/>
</dbReference>
<proteinExistence type="predicted"/>
<reference evidence="3 4" key="1">
    <citation type="journal article" date="2009" name="PLoS Genet.">
        <title>The genome of Nectria haematococca: contribution of supernumerary chromosomes to gene expansion.</title>
        <authorList>
            <person name="Coleman J.J."/>
            <person name="Rounsley S.D."/>
            <person name="Rodriguez-Carres M."/>
            <person name="Kuo A."/>
            <person name="Wasmann C.C."/>
            <person name="Grimwood J."/>
            <person name="Schmutz J."/>
            <person name="Taga M."/>
            <person name="White G.J."/>
            <person name="Zhou S."/>
            <person name="Schwartz D.C."/>
            <person name="Freitag M."/>
            <person name="Ma L.J."/>
            <person name="Danchin E.G."/>
            <person name="Henrissat B."/>
            <person name="Coutinho P.M."/>
            <person name="Nelson D.R."/>
            <person name="Straney D."/>
            <person name="Napoli C.A."/>
            <person name="Barker B.M."/>
            <person name="Gribskov M."/>
            <person name="Rep M."/>
            <person name="Kroken S."/>
            <person name="Molnar I."/>
            <person name="Rensing C."/>
            <person name="Kennell J.C."/>
            <person name="Zamora J."/>
            <person name="Farman M.L."/>
            <person name="Selker E.U."/>
            <person name="Salamov A."/>
            <person name="Shapiro H."/>
            <person name="Pangilinan J."/>
            <person name="Lindquist E."/>
            <person name="Lamers C."/>
            <person name="Grigoriev I.V."/>
            <person name="Geiser D.M."/>
            <person name="Covert S.F."/>
            <person name="Temporini E."/>
            <person name="Vanetten H.D."/>
        </authorList>
    </citation>
    <scope>NUCLEOTIDE SEQUENCE [LARGE SCALE GENOMIC DNA]</scope>
    <source>
        <strain evidence="4">ATCC MYA-4622 / CBS 123669 / FGSC 9596 / NRRL 45880 / 77-13-4</strain>
    </source>
</reference>
<dbReference type="HOGENOM" id="CLU_015590_2_1_1"/>
<dbReference type="OrthoDB" id="2578740at2759"/>
<gene>
    <name evidence="3" type="ORF">NECHADRAFT_89186</name>
</gene>
<dbReference type="OMA" id="YRTERSW"/>
<dbReference type="AlphaFoldDB" id="C7ZQH1"/>
<dbReference type="VEuPathDB" id="FungiDB:NECHADRAFT_89186"/>
<dbReference type="RefSeq" id="XP_003039450.1">
    <property type="nucleotide sequence ID" value="XM_003039404.1"/>
</dbReference>
<evidence type="ECO:0000313" key="3">
    <source>
        <dbReference type="EMBL" id="EEU33737.1"/>
    </source>
</evidence>
<dbReference type="Gene3D" id="3.40.50.1820">
    <property type="entry name" value="alpha/beta hydrolase"/>
    <property type="match status" value="2"/>
</dbReference>
<evidence type="ECO:0000313" key="4">
    <source>
        <dbReference type="Proteomes" id="UP000005206"/>
    </source>
</evidence>
<dbReference type="InterPro" id="IPR008979">
    <property type="entry name" value="Galactose-bd-like_sf"/>
</dbReference>